<feature type="domain" description="Helix-turn-helix" evidence="1">
    <location>
        <begin position="10"/>
        <end position="54"/>
    </location>
</feature>
<evidence type="ECO:0000313" key="2">
    <source>
        <dbReference type="EMBL" id="CAH8247399.1"/>
    </source>
</evidence>
<sequence length="69" mass="7892">MCELNRLHPVSEVAEILGVNNNYVYDLIKHGHLQALKLGRLKVSTFELNDFMRRSAGKDFSDLSNVKDM</sequence>
<keyword evidence="3" id="KW-1185">Reference proteome</keyword>
<evidence type="ECO:0000313" key="3">
    <source>
        <dbReference type="Proteomes" id="UP001154322"/>
    </source>
</evidence>
<organism evidence="2 3">
    <name type="scientific">Paenibacillus melissococcoides</name>
    <dbReference type="NCBI Taxonomy" id="2912268"/>
    <lineage>
        <taxon>Bacteria</taxon>
        <taxon>Bacillati</taxon>
        <taxon>Bacillota</taxon>
        <taxon>Bacilli</taxon>
        <taxon>Bacillales</taxon>
        <taxon>Paenibacillaceae</taxon>
        <taxon>Paenibacillus</taxon>
    </lineage>
</organism>
<evidence type="ECO:0000259" key="1">
    <source>
        <dbReference type="Pfam" id="PF12728"/>
    </source>
</evidence>
<proteinExistence type="predicted"/>
<reference evidence="2" key="1">
    <citation type="submission" date="2022-06" db="EMBL/GenBank/DDBJ databases">
        <authorList>
            <person name="Dietemann V."/>
            <person name="Ory F."/>
            <person name="Dainat B."/>
            <person name="Oberhansli S."/>
        </authorList>
    </citation>
    <scope>NUCLEOTIDE SEQUENCE</scope>
    <source>
        <strain evidence="2">Ena-SAMPLE-TAB-26-04-2022-14:26:32:270-5432</strain>
    </source>
</reference>
<comment type="caution">
    <text evidence="2">The sequence shown here is derived from an EMBL/GenBank/DDBJ whole genome shotgun (WGS) entry which is preliminary data.</text>
</comment>
<dbReference type="Proteomes" id="UP001154322">
    <property type="component" value="Unassembled WGS sequence"/>
</dbReference>
<dbReference type="EMBL" id="CALYLO010000007">
    <property type="protein sequence ID" value="CAH8247399.1"/>
    <property type="molecule type" value="Genomic_DNA"/>
</dbReference>
<accession>A0ABM9G6B5</accession>
<dbReference type="Pfam" id="PF12728">
    <property type="entry name" value="HTH_17"/>
    <property type="match status" value="1"/>
</dbReference>
<dbReference type="NCBIfam" id="TIGR01764">
    <property type="entry name" value="excise"/>
    <property type="match status" value="1"/>
</dbReference>
<dbReference type="InterPro" id="IPR010093">
    <property type="entry name" value="SinI_DNA-bd"/>
</dbReference>
<dbReference type="RefSeq" id="WP_315973933.1">
    <property type="nucleotide sequence ID" value="NZ_AP031292.1"/>
</dbReference>
<dbReference type="InterPro" id="IPR041657">
    <property type="entry name" value="HTH_17"/>
</dbReference>
<gene>
    <name evidence="2" type="ORF">WJ0W_004633</name>
</gene>
<protein>
    <submittedName>
        <fullName evidence="2">Helix-turn-helix domain-containing protein</fullName>
    </submittedName>
</protein>
<name>A0ABM9G6B5_9BACL</name>